<dbReference type="Gramene" id="mRNA:HanXRQr2_Chr02g0051401">
    <property type="protein sequence ID" value="CDS:HanXRQr2_Chr02g0051401.1"/>
    <property type="gene ID" value="HanXRQr2_Chr02g0051401"/>
</dbReference>
<dbReference type="EMBL" id="MNCJ02000317">
    <property type="protein sequence ID" value="KAF5817298.1"/>
    <property type="molecule type" value="Genomic_DNA"/>
</dbReference>
<reference evidence="2" key="1">
    <citation type="journal article" date="2017" name="Nature">
        <title>The sunflower genome provides insights into oil metabolism, flowering and Asterid evolution.</title>
        <authorList>
            <person name="Badouin H."/>
            <person name="Gouzy J."/>
            <person name="Grassa C.J."/>
            <person name="Murat F."/>
            <person name="Staton S.E."/>
            <person name="Cottret L."/>
            <person name="Lelandais-Briere C."/>
            <person name="Owens G.L."/>
            <person name="Carrere S."/>
            <person name="Mayjonade B."/>
            <person name="Legrand L."/>
            <person name="Gill N."/>
            <person name="Kane N.C."/>
            <person name="Bowers J.E."/>
            <person name="Hubner S."/>
            <person name="Bellec A."/>
            <person name="Berard A."/>
            <person name="Berges H."/>
            <person name="Blanchet N."/>
            <person name="Boniface M.C."/>
            <person name="Brunel D."/>
            <person name="Catrice O."/>
            <person name="Chaidir N."/>
            <person name="Claudel C."/>
            <person name="Donnadieu C."/>
            <person name="Faraut T."/>
            <person name="Fievet G."/>
            <person name="Helmstetter N."/>
            <person name="King M."/>
            <person name="Knapp S.J."/>
            <person name="Lai Z."/>
            <person name="Le Paslier M.C."/>
            <person name="Lippi Y."/>
            <person name="Lorenzon L."/>
            <person name="Mandel J.R."/>
            <person name="Marage G."/>
            <person name="Marchand G."/>
            <person name="Marquand E."/>
            <person name="Bret-Mestries E."/>
            <person name="Morien E."/>
            <person name="Nambeesan S."/>
            <person name="Nguyen T."/>
            <person name="Pegot-Espagnet P."/>
            <person name="Pouilly N."/>
            <person name="Raftis F."/>
            <person name="Sallet E."/>
            <person name="Schiex T."/>
            <person name="Thomas J."/>
            <person name="Vandecasteele C."/>
            <person name="Vares D."/>
            <person name="Vear F."/>
            <person name="Vautrin S."/>
            <person name="Crespi M."/>
            <person name="Mangin B."/>
            <person name="Burke J.M."/>
            <person name="Salse J."/>
            <person name="Munos S."/>
            <person name="Vincourt P."/>
            <person name="Rieseberg L.H."/>
            <person name="Langlade N.B."/>
        </authorList>
    </citation>
    <scope>NUCLEOTIDE SEQUENCE</scope>
    <source>
        <tissue evidence="2">Leaves</tissue>
    </source>
</reference>
<name>A0A9K3NZX9_HELAN</name>
<organism evidence="2 3">
    <name type="scientific">Helianthus annuus</name>
    <name type="common">Common sunflower</name>
    <dbReference type="NCBI Taxonomy" id="4232"/>
    <lineage>
        <taxon>Eukaryota</taxon>
        <taxon>Viridiplantae</taxon>
        <taxon>Streptophyta</taxon>
        <taxon>Embryophyta</taxon>
        <taxon>Tracheophyta</taxon>
        <taxon>Spermatophyta</taxon>
        <taxon>Magnoliopsida</taxon>
        <taxon>eudicotyledons</taxon>
        <taxon>Gunneridae</taxon>
        <taxon>Pentapetalae</taxon>
        <taxon>asterids</taxon>
        <taxon>campanulids</taxon>
        <taxon>Asterales</taxon>
        <taxon>Asteraceae</taxon>
        <taxon>Asteroideae</taxon>
        <taxon>Heliantheae alliance</taxon>
        <taxon>Heliantheae</taxon>
        <taxon>Helianthus</taxon>
    </lineage>
</organism>
<proteinExistence type="predicted"/>
<keyword evidence="1" id="KW-1133">Transmembrane helix</keyword>
<dbReference type="Proteomes" id="UP000215914">
    <property type="component" value="Unassembled WGS sequence"/>
</dbReference>
<keyword evidence="1" id="KW-0812">Transmembrane</keyword>
<gene>
    <name evidence="2" type="ORF">HanXRQr2_Chr02g0051401</name>
</gene>
<evidence type="ECO:0000313" key="2">
    <source>
        <dbReference type="EMBL" id="KAF5817298.1"/>
    </source>
</evidence>
<dbReference type="AlphaFoldDB" id="A0A9K3NZX9"/>
<accession>A0A9K3NZX9</accession>
<reference evidence="2" key="2">
    <citation type="submission" date="2020-06" db="EMBL/GenBank/DDBJ databases">
        <title>Helianthus annuus Genome sequencing and assembly Release 2.</title>
        <authorList>
            <person name="Gouzy J."/>
            <person name="Langlade N."/>
            <person name="Munos S."/>
        </authorList>
    </citation>
    <scope>NUCLEOTIDE SEQUENCE</scope>
    <source>
        <tissue evidence="2">Leaves</tissue>
    </source>
</reference>
<feature type="transmembrane region" description="Helical" evidence="1">
    <location>
        <begin position="15"/>
        <end position="37"/>
    </location>
</feature>
<sequence>MLSGALWLDTMIDEIIFACCFLYSTIEYIQIGGLIAYNFGKPINFKDLFH</sequence>
<evidence type="ECO:0000313" key="3">
    <source>
        <dbReference type="Proteomes" id="UP000215914"/>
    </source>
</evidence>
<evidence type="ECO:0000256" key="1">
    <source>
        <dbReference type="SAM" id="Phobius"/>
    </source>
</evidence>
<keyword evidence="3" id="KW-1185">Reference proteome</keyword>
<comment type="caution">
    <text evidence="2">The sequence shown here is derived from an EMBL/GenBank/DDBJ whole genome shotgun (WGS) entry which is preliminary data.</text>
</comment>
<protein>
    <submittedName>
        <fullName evidence="2">Uncharacterized protein</fullName>
    </submittedName>
</protein>
<keyword evidence="1" id="KW-0472">Membrane</keyword>